<protein>
    <submittedName>
        <fullName evidence="5">Tetratricopeptide repeat protein</fullName>
    </submittedName>
</protein>
<dbReference type="AlphaFoldDB" id="A0A9X2VQX0"/>
<dbReference type="RefSeq" id="WP_259626044.1">
    <property type="nucleotide sequence ID" value="NZ_JANYMP010000014.1"/>
</dbReference>
<keyword evidence="4" id="KW-0732">Signal</keyword>
<keyword evidence="6" id="KW-1185">Reference proteome</keyword>
<dbReference type="EMBL" id="JANYMP010000014">
    <property type="protein sequence ID" value="MCS7480547.1"/>
    <property type="molecule type" value="Genomic_DNA"/>
</dbReference>
<keyword evidence="2 3" id="KW-0802">TPR repeat</keyword>
<sequence>MKRQYLMWSAAAVAVAVVAVSYAARTDGTADPAPAVSRANALQTRTVALQEKLHARPGDAGTWAELGATYTELARAGADPSYYVKAQGALEESLKIKPSDNGEAMLGQGALANARHDFAAARDWGLKAQAVRPDSAEVQGVLVDAYTELGDDAAATASLQRMLDLRPGVASFTRASYHFETHGRIDEAKDALDRALAAASTSDERVFCHYYLGELAFNRGDLDEAARQYDQGLALNPQDVTSLQGKAKVAGARGKFDEALSGYQQVVNRVPVPHYLLEYAELLDQAGRKPEAAAQYTVLAEQKKLLAAQGANDDLTLTTVAADHGDPVEALALAEAEWGRRQSVLAADAMAWALHVNGRDAEALEFSDKAAVLGWRNATFSFHRGMILAALGRGPEAHASLTEALTMNPYFSPLHAPIARTKLAELESAR</sequence>
<feature type="chain" id="PRO_5040916380" evidence="4">
    <location>
        <begin position="24"/>
        <end position="430"/>
    </location>
</feature>
<dbReference type="Pfam" id="PF13432">
    <property type="entry name" value="TPR_16"/>
    <property type="match status" value="1"/>
</dbReference>
<dbReference type="InterPro" id="IPR011990">
    <property type="entry name" value="TPR-like_helical_dom_sf"/>
</dbReference>
<comment type="caution">
    <text evidence="5">The sequence shown here is derived from an EMBL/GenBank/DDBJ whole genome shotgun (WGS) entry which is preliminary data.</text>
</comment>
<proteinExistence type="predicted"/>
<evidence type="ECO:0000256" key="1">
    <source>
        <dbReference type="ARBA" id="ARBA00022737"/>
    </source>
</evidence>
<gene>
    <name evidence="5" type="ORF">NZH93_27150</name>
</gene>
<dbReference type="PROSITE" id="PS50005">
    <property type="entry name" value="TPR"/>
    <property type="match status" value="1"/>
</dbReference>
<evidence type="ECO:0000256" key="4">
    <source>
        <dbReference type="SAM" id="SignalP"/>
    </source>
</evidence>
<dbReference type="SUPFAM" id="SSF48452">
    <property type="entry name" value="TPR-like"/>
    <property type="match status" value="2"/>
</dbReference>
<organism evidence="5 6">
    <name type="scientific">Umezawaea endophytica</name>
    <dbReference type="NCBI Taxonomy" id="1654476"/>
    <lineage>
        <taxon>Bacteria</taxon>
        <taxon>Bacillati</taxon>
        <taxon>Actinomycetota</taxon>
        <taxon>Actinomycetes</taxon>
        <taxon>Pseudonocardiales</taxon>
        <taxon>Pseudonocardiaceae</taxon>
        <taxon>Umezawaea</taxon>
    </lineage>
</organism>
<evidence type="ECO:0000313" key="6">
    <source>
        <dbReference type="Proteomes" id="UP001141259"/>
    </source>
</evidence>
<dbReference type="Gene3D" id="1.25.40.10">
    <property type="entry name" value="Tetratricopeptide repeat domain"/>
    <property type="match status" value="3"/>
</dbReference>
<reference evidence="5" key="1">
    <citation type="submission" date="2022-08" db="EMBL/GenBank/DDBJ databases">
        <authorList>
            <person name="Tistechok S."/>
            <person name="Samborskyy M."/>
            <person name="Roman I."/>
        </authorList>
    </citation>
    <scope>NUCLEOTIDE SEQUENCE</scope>
    <source>
        <strain evidence="5">DSM 103496</strain>
    </source>
</reference>
<dbReference type="InterPro" id="IPR013105">
    <property type="entry name" value="TPR_2"/>
</dbReference>
<feature type="signal peptide" evidence="4">
    <location>
        <begin position="1"/>
        <end position="23"/>
    </location>
</feature>
<evidence type="ECO:0000256" key="3">
    <source>
        <dbReference type="PROSITE-ProRule" id="PRU00339"/>
    </source>
</evidence>
<dbReference type="Proteomes" id="UP001141259">
    <property type="component" value="Unassembled WGS sequence"/>
</dbReference>
<feature type="repeat" description="TPR" evidence="3">
    <location>
        <begin position="206"/>
        <end position="239"/>
    </location>
</feature>
<dbReference type="PANTHER" id="PTHR12558:SF13">
    <property type="entry name" value="CELL DIVISION CYCLE PROTEIN 27 HOMOLOG"/>
    <property type="match status" value="1"/>
</dbReference>
<accession>A0A9X2VQX0</accession>
<name>A0A9X2VQX0_9PSEU</name>
<evidence type="ECO:0000256" key="2">
    <source>
        <dbReference type="ARBA" id="ARBA00022803"/>
    </source>
</evidence>
<dbReference type="InterPro" id="IPR019734">
    <property type="entry name" value="TPR_rpt"/>
</dbReference>
<evidence type="ECO:0000313" key="5">
    <source>
        <dbReference type="EMBL" id="MCS7480547.1"/>
    </source>
</evidence>
<dbReference type="PANTHER" id="PTHR12558">
    <property type="entry name" value="CELL DIVISION CYCLE 16,23,27"/>
    <property type="match status" value="1"/>
</dbReference>
<dbReference type="SMART" id="SM00028">
    <property type="entry name" value="TPR"/>
    <property type="match status" value="5"/>
</dbReference>
<dbReference type="Pfam" id="PF07719">
    <property type="entry name" value="TPR_2"/>
    <property type="match status" value="1"/>
</dbReference>
<keyword evidence="1" id="KW-0677">Repeat</keyword>